<dbReference type="PATRIC" id="fig|264732.11.peg.1298"/>
<reference evidence="1" key="1">
    <citation type="submission" date="2005-12" db="EMBL/GenBank/DDBJ databases">
        <title>Complete sequence of Moorella thermoacetica ATCC 39073.</title>
        <authorList>
            <consortium name="US DOE Joint Genome Institute"/>
            <person name="Copeland A."/>
            <person name="Lucas S."/>
            <person name="Lapidus A."/>
            <person name="Barry K."/>
            <person name="Detter J.C."/>
            <person name="Glavina T."/>
            <person name="Hammon N."/>
            <person name="Israni S."/>
            <person name="Pitluck S."/>
            <person name="Chertkov O."/>
            <person name="Saunders E.H."/>
            <person name="Brettin T."/>
            <person name="Bruce D."/>
            <person name="Han C."/>
            <person name="Tapia R."/>
            <person name="Gilna P."/>
            <person name="Schmutz J."/>
            <person name="Larimer F."/>
            <person name="Land M."/>
            <person name="Kyrpides N."/>
            <person name="Anderson I."/>
            <person name="Richardson P."/>
            <person name="Ragsdale S."/>
        </authorList>
    </citation>
    <scope>NUCLEOTIDE SEQUENCE</scope>
    <source>
        <strain evidence="1">ATCC 39073</strain>
    </source>
</reference>
<dbReference type="eggNOG" id="COG2401">
    <property type="taxonomic scope" value="Bacteria"/>
</dbReference>
<evidence type="ECO:0000313" key="1">
    <source>
        <dbReference type="EMBL" id="ABC19524.1"/>
    </source>
</evidence>
<dbReference type="OrthoDB" id="9799749at2"/>
<evidence type="ECO:0008006" key="2">
    <source>
        <dbReference type="Google" id="ProtNLM"/>
    </source>
</evidence>
<dbReference type="SUPFAM" id="SSF57802">
    <property type="entry name" value="Rubredoxin-like"/>
    <property type="match status" value="1"/>
</dbReference>
<organism evidence="1">
    <name type="scientific">Moorella thermoacetica (strain ATCC 39073 / JCM 9320)</name>
    <dbReference type="NCBI Taxonomy" id="264732"/>
    <lineage>
        <taxon>Bacteria</taxon>
        <taxon>Bacillati</taxon>
        <taxon>Bacillota</taxon>
        <taxon>Clostridia</taxon>
        <taxon>Neomoorellales</taxon>
        <taxon>Neomoorellaceae</taxon>
        <taxon>Neomoorella</taxon>
    </lineage>
</organism>
<dbReference type="Gene3D" id="2.20.28.10">
    <property type="match status" value="1"/>
</dbReference>
<name>Q2RJ65_MOOTA</name>
<protein>
    <recommendedName>
        <fullName evidence="2">Rubredoxin</fullName>
    </recommendedName>
</protein>
<dbReference type="KEGG" id="mta:Moth_1210"/>
<accession>Q2RJ65</accession>
<dbReference type="EnsemblBacteria" id="ABC19524">
    <property type="protein sequence ID" value="ABC19524"/>
    <property type="gene ID" value="Moth_1210"/>
</dbReference>
<dbReference type="HOGENOM" id="CLU_128747_5_1_9"/>
<dbReference type="NCBIfam" id="NF045720">
    <property type="entry name" value="rubredox_RCKP"/>
    <property type="match status" value="1"/>
</dbReference>
<sequence length="49" mass="5556">MIIRKAGKKIMAVWQCTQCGYEKEARCKPRKCPECSAKDSFTKKDASNS</sequence>
<dbReference type="AlphaFoldDB" id="Q2RJ65"/>
<gene>
    <name evidence="1" type="ordered locus">Moth_1210</name>
</gene>
<dbReference type="EMBL" id="CP000232">
    <property type="protein sequence ID" value="ABC19524.1"/>
    <property type="molecule type" value="Genomic_DNA"/>
</dbReference>
<proteinExistence type="predicted"/>
<dbReference type="InterPro" id="IPR054685">
    <property type="entry name" value="Rubredox_RCKP"/>
</dbReference>